<dbReference type="GO" id="GO:0019700">
    <property type="term" value="P:organic phosphonate catabolic process"/>
    <property type="evidence" value="ECO:0007669"/>
    <property type="project" value="InterPro"/>
</dbReference>
<accession>A0A6M5YKC2</accession>
<evidence type="ECO:0000256" key="1">
    <source>
        <dbReference type="ARBA" id="ARBA00023270"/>
    </source>
</evidence>
<dbReference type="InterPro" id="IPR036412">
    <property type="entry name" value="HAD-like_sf"/>
</dbReference>
<proteinExistence type="inferred from homology"/>
<dbReference type="GO" id="GO:0006281">
    <property type="term" value="P:DNA repair"/>
    <property type="evidence" value="ECO:0007669"/>
    <property type="project" value="TreeGrafter"/>
</dbReference>
<dbReference type="PANTHER" id="PTHR43434">
    <property type="entry name" value="PHOSPHOGLYCOLATE PHOSPHATASE"/>
    <property type="match status" value="1"/>
</dbReference>
<dbReference type="SFLD" id="SFLDG01135">
    <property type="entry name" value="C1.5.6:_HAD__Beta-PGM__Phospha"/>
    <property type="match status" value="1"/>
</dbReference>
<dbReference type="InterPro" id="IPR023198">
    <property type="entry name" value="PGP-like_dom2"/>
</dbReference>
<protein>
    <submittedName>
        <fullName evidence="2">Phosphonoacetaldehyde hydrolase</fullName>
        <ecNumber evidence="2">3.11.1.1</ecNumber>
    </submittedName>
</protein>
<dbReference type="GO" id="GO:0050194">
    <property type="term" value="F:phosphonoacetaldehyde hydrolase activity"/>
    <property type="evidence" value="ECO:0007669"/>
    <property type="project" value="UniProtKB-EC"/>
</dbReference>
<evidence type="ECO:0000313" key="3">
    <source>
        <dbReference type="Proteomes" id="UP000503447"/>
    </source>
</evidence>
<organism evidence="2 3">
    <name type="scientific">Frigoriglobus tundricola</name>
    <dbReference type="NCBI Taxonomy" id="2774151"/>
    <lineage>
        <taxon>Bacteria</taxon>
        <taxon>Pseudomonadati</taxon>
        <taxon>Planctomycetota</taxon>
        <taxon>Planctomycetia</taxon>
        <taxon>Gemmatales</taxon>
        <taxon>Gemmataceae</taxon>
        <taxon>Frigoriglobus</taxon>
    </lineage>
</organism>
<dbReference type="SFLD" id="SFLDG01129">
    <property type="entry name" value="C1.5:_HAD__Beta-PGM__Phosphata"/>
    <property type="match status" value="1"/>
</dbReference>
<dbReference type="InterPro" id="IPR006323">
    <property type="entry name" value="Phosphonoacetald_hydro"/>
</dbReference>
<keyword evidence="1" id="KW-0704">Schiff base</keyword>
<dbReference type="GO" id="GO:0005829">
    <property type="term" value="C:cytosol"/>
    <property type="evidence" value="ECO:0007669"/>
    <property type="project" value="TreeGrafter"/>
</dbReference>
<gene>
    <name evidence="2" type="ORF">FTUN_2040</name>
</gene>
<dbReference type="PANTHER" id="PTHR43434:SF19">
    <property type="entry name" value="PHOSPHONOACETALDEHYDE HYDROLASE"/>
    <property type="match status" value="1"/>
</dbReference>
<reference evidence="3" key="1">
    <citation type="submission" date="2020-05" db="EMBL/GenBank/DDBJ databases">
        <title>Frigoriglobus tundricola gen. nov., sp. nov., a psychrotolerant cellulolytic planctomycete of the family Gemmataceae with two divergent copies of 16S rRNA gene.</title>
        <authorList>
            <person name="Kulichevskaya I.S."/>
            <person name="Ivanova A.A."/>
            <person name="Naumoff D.G."/>
            <person name="Beletsky A.V."/>
            <person name="Rijpstra W.I.C."/>
            <person name="Sinninghe Damste J.S."/>
            <person name="Mardanov A.V."/>
            <person name="Ravin N.V."/>
            <person name="Dedysh S.N."/>
        </authorList>
    </citation>
    <scope>NUCLEOTIDE SEQUENCE [LARGE SCALE GENOMIC DNA]</scope>
    <source>
        <strain evidence="3">PL17</strain>
    </source>
</reference>
<dbReference type="SFLD" id="SFLDS00003">
    <property type="entry name" value="Haloacid_Dehalogenase"/>
    <property type="match status" value="1"/>
</dbReference>
<dbReference type="EMBL" id="CP053452">
    <property type="protein sequence ID" value="QJW94519.1"/>
    <property type="molecule type" value="Genomic_DNA"/>
</dbReference>
<dbReference type="KEGG" id="ftj:FTUN_2040"/>
<keyword evidence="3" id="KW-1185">Reference proteome</keyword>
<dbReference type="Gene3D" id="3.40.50.1000">
    <property type="entry name" value="HAD superfamily/HAD-like"/>
    <property type="match status" value="1"/>
</dbReference>
<evidence type="ECO:0000313" key="2">
    <source>
        <dbReference type="EMBL" id="QJW94519.1"/>
    </source>
</evidence>
<dbReference type="NCBIfam" id="TIGR01549">
    <property type="entry name" value="HAD-SF-IA-v1"/>
    <property type="match status" value="1"/>
</dbReference>
<dbReference type="HAMAP" id="MF_01375">
    <property type="entry name" value="PhnX"/>
    <property type="match status" value="1"/>
</dbReference>
<dbReference type="AlphaFoldDB" id="A0A6M5YKC2"/>
<dbReference type="InterPro" id="IPR006439">
    <property type="entry name" value="HAD-SF_hydro_IA"/>
</dbReference>
<dbReference type="EC" id="3.11.1.1" evidence="2"/>
<dbReference type="Proteomes" id="UP000503447">
    <property type="component" value="Chromosome"/>
</dbReference>
<keyword evidence="2" id="KW-0378">Hydrolase</keyword>
<dbReference type="InterPro" id="IPR050155">
    <property type="entry name" value="HAD-like_hydrolase_sf"/>
</dbReference>
<dbReference type="RefSeq" id="WP_171470495.1">
    <property type="nucleotide sequence ID" value="NZ_CP053452.2"/>
</dbReference>
<dbReference type="Gene3D" id="1.10.150.240">
    <property type="entry name" value="Putative phosphatase, domain 2"/>
    <property type="match status" value="1"/>
</dbReference>
<name>A0A6M5YKC2_9BACT</name>
<sequence>MPTDPLEIRLAVLDWAGTVIDFGCVAPAGAFVATFAARGVAVTLPEARGPMGLHKKDHLRAMLRTESVGAKWRAATGREWAEADVVELYRDVTPRQVGAAQTYSALVPGATEVVAALRRAGVKIAGTTGYFHEAAAVVAAAAKSQGYAPDFNICADDVPAGRPAPWMVFRCMEALGVYPPAAVLKVGDTVIDIEDGRNAGCWSVGVVDTSNEMGLTEAEFAALPDPEKAVRRRLITDRYLAAGAHGVIGTLTELPGLVRSLNARLASGARPG</sequence>
<dbReference type="NCBIfam" id="TIGR01422">
    <property type="entry name" value="phosphonatase"/>
    <property type="match status" value="1"/>
</dbReference>
<dbReference type="Pfam" id="PF00702">
    <property type="entry name" value="Hydrolase"/>
    <property type="match status" value="1"/>
</dbReference>
<dbReference type="InterPro" id="IPR023214">
    <property type="entry name" value="HAD_sf"/>
</dbReference>
<dbReference type="GO" id="GO:0008967">
    <property type="term" value="F:phosphoglycolate phosphatase activity"/>
    <property type="evidence" value="ECO:0007669"/>
    <property type="project" value="TreeGrafter"/>
</dbReference>
<dbReference type="SUPFAM" id="SSF56784">
    <property type="entry name" value="HAD-like"/>
    <property type="match status" value="1"/>
</dbReference>